<feature type="domain" description="DNA-directed DNA polymerase family B mitochondria/virus" evidence="10">
    <location>
        <begin position="286"/>
        <end position="332"/>
    </location>
</feature>
<organism evidence="11 12">
    <name type="scientific">Heterodera schachtii</name>
    <name type="common">Sugarbeet cyst nematode worm</name>
    <name type="synonym">Tylenchus schachtii</name>
    <dbReference type="NCBI Taxonomy" id="97005"/>
    <lineage>
        <taxon>Eukaryota</taxon>
        <taxon>Metazoa</taxon>
        <taxon>Ecdysozoa</taxon>
        <taxon>Nematoda</taxon>
        <taxon>Chromadorea</taxon>
        <taxon>Rhabditida</taxon>
        <taxon>Tylenchina</taxon>
        <taxon>Tylenchomorpha</taxon>
        <taxon>Tylenchoidea</taxon>
        <taxon>Heteroderidae</taxon>
        <taxon>Heteroderinae</taxon>
        <taxon>Heterodera</taxon>
    </lineage>
</organism>
<dbReference type="AlphaFoldDB" id="A0ABD2J4W9"/>
<dbReference type="InterPro" id="IPR004868">
    <property type="entry name" value="DNA-dir_DNA_pol_B_mt/vir"/>
</dbReference>
<dbReference type="EMBL" id="JBICCN010000228">
    <property type="protein sequence ID" value="KAL3085495.1"/>
    <property type="molecule type" value="Genomic_DNA"/>
</dbReference>
<proteinExistence type="inferred from homology"/>
<sequence length="792" mass="87343">MFGLDGVPDKPFFPYNYIRAENMDVAHVGLPPADAYDPDRMRSGGARRVPALVCGGTTASTQPTVRATPGAAPLTVLTIVRICDAPGLRFRQSGRRSVGRGGAVPGRLHHCRAGAGHLPANNICPGDLMVHTPEGGFLRGTTRLRRLAPLLRAAGRLRPQWRGRLRTARWSIGEACVEDDGYRTGRVALPPGAAAPARHRVQRVLFPWLPQLLSEAPTVVGRWPDRGSVVCPDPAACLGAGAAPRLHGARGVGVRVPALAASPADCVRRLYIEVCRAVPGPMDLRRDALFGGRVEPFALHYTCTEREEIDALDIVSLYPYVMKYRAFPVGLPGCSVQSSLTVCGCRGQVRSKIPSAASSTAACCRPGPPSWRAPRPVALPDAHWSADLSTVRRVRRVGQRGQEGAAPARTVPRCRHRAAQRAWTHAYTDVELNAALQLGYSVLALYEVWHYERWASLEMGNSLFAGYVDTMLRLKVEASGWPADCQTAEQRTRFVARYADQEGIRLEAGRVQPNPGLRARAERDDVCYTSSAREFHELLGDPRQDVVDFVHLNEQLDRCVVRRRWPFVSAPDTNNLAVACFVTAHARLHLHGRLEEVRLAGGRMLYCDTDSVYFGDAFGQLKREWPGRRIVQFFSAGPKNYGFRHRVRRARRGRACGAQGARTGAHLHRQPTAPFERMRQLVLNFFGRMPDAEQRVAVPCTRSCARSVPRCSRAAAPSCTSPCTPKGWSWRLTTGRLAAALGMAYFTRPFGWYDDDDADRDDADEEEEAEDGEQSDESDTDDDDDIDFLVHG</sequence>
<evidence type="ECO:0000256" key="9">
    <source>
        <dbReference type="SAM" id="MobiDB-lite"/>
    </source>
</evidence>
<feature type="region of interest" description="Disordered" evidence="9">
    <location>
        <begin position="756"/>
        <end position="792"/>
    </location>
</feature>
<keyword evidence="5" id="KW-0235">DNA replication</keyword>
<evidence type="ECO:0000313" key="12">
    <source>
        <dbReference type="Proteomes" id="UP001620645"/>
    </source>
</evidence>
<dbReference type="EC" id="2.7.7.7" evidence="2"/>
<evidence type="ECO:0000256" key="8">
    <source>
        <dbReference type="ARBA" id="ARBA00049244"/>
    </source>
</evidence>
<keyword evidence="7" id="KW-0238">DNA-binding</keyword>
<dbReference type="PANTHER" id="PTHR33568:SF3">
    <property type="entry name" value="DNA-DIRECTED DNA POLYMERASE"/>
    <property type="match status" value="1"/>
</dbReference>
<evidence type="ECO:0000256" key="2">
    <source>
        <dbReference type="ARBA" id="ARBA00012417"/>
    </source>
</evidence>
<evidence type="ECO:0000256" key="1">
    <source>
        <dbReference type="ARBA" id="ARBA00005755"/>
    </source>
</evidence>
<keyword evidence="12" id="KW-1185">Reference proteome</keyword>
<reference evidence="11 12" key="1">
    <citation type="submission" date="2024-10" db="EMBL/GenBank/DDBJ databases">
        <authorList>
            <person name="Kim D."/>
        </authorList>
    </citation>
    <scope>NUCLEOTIDE SEQUENCE [LARGE SCALE GENOMIC DNA]</scope>
    <source>
        <strain evidence="11">Taebaek</strain>
    </source>
</reference>
<comment type="caution">
    <text evidence="11">The sequence shown here is derived from an EMBL/GenBank/DDBJ whole genome shotgun (WGS) entry which is preliminary data.</text>
</comment>
<dbReference type="GO" id="GO:0003677">
    <property type="term" value="F:DNA binding"/>
    <property type="evidence" value="ECO:0007669"/>
    <property type="project" value="UniProtKB-KW"/>
</dbReference>
<evidence type="ECO:0000256" key="7">
    <source>
        <dbReference type="ARBA" id="ARBA00023125"/>
    </source>
</evidence>
<gene>
    <name evidence="11" type="ORF">niasHS_008203</name>
</gene>
<comment type="catalytic activity">
    <reaction evidence="8">
        <text>DNA(n) + a 2'-deoxyribonucleoside 5'-triphosphate = DNA(n+1) + diphosphate</text>
        <dbReference type="Rhea" id="RHEA:22508"/>
        <dbReference type="Rhea" id="RHEA-COMP:17339"/>
        <dbReference type="Rhea" id="RHEA-COMP:17340"/>
        <dbReference type="ChEBI" id="CHEBI:33019"/>
        <dbReference type="ChEBI" id="CHEBI:61560"/>
        <dbReference type="ChEBI" id="CHEBI:173112"/>
        <dbReference type="EC" id="2.7.7.7"/>
    </reaction>
</comment>
<keyword evidence="6" id="KW-0239">DNA-directed DNA polymerase</keyword>
<evidence type="ECO:0000256" key="6">
    <source>
        <dbReference type="ARBA" id="ARBA00022932"/>
    </source>
</evidence>
<dbReference type="Gene3D" id="3.90.1600.10">
    <property type="entry name" value="Palm domain of DNA polymerase"/>
    <property type="match status" value="1"/>
</dbReference>
<evidence type="ECO:0000259" key="10">
    <source>
        <dbReference type="Pfam" id="PF03175"/>
    </source>
</evidence>
<dbReference type="PANTHER" id="PTHR33568">
    <property type="entry name" value="DNA POLYMERASE"/>
    <property type="match status" value="1"/>
</dbReference>
<evidence type="ECO:0000256" key="5">
    <source>
        <dbReference type="ARBA" id="ARBA00022705"/>
    </source>
</evidence>
<name>A0ABD2J4W9_HETSC</name>
<dbReference type="Proteomes" id="UP001620645">
    <property type="component" value="Unassembled WGS sequence"/>
</dbReference>
<dbReference type="Pfam" id="PF03175">
    <property type="entry name" value="DNA_pol_B_2"/>
    <property type="match status" value="1"/>
</dbReference>
<dbReference type="InterPro" id="IPR023211">
    <property type="entry name" value="DNA_pol_palm_dom_sf"/>
</dbReference>
<dbReference type="SUPFAM" id="SSF56672">
    <property type="entry name" value="DNA/RNA polymerases"/>
    <property type="match status" value="2"/>
</dbReference>
<accession>A0ABD2J4W9</accession>
<keyword evidence="4" id="KW-0548">Nucleotidyltransferase</keyword>
<evidence type="ECO:0000256" key="3">
    <source>
        <dbReference type="ARBA" id="ARBA00022679"/>
    </source>
</evidence>
<dbReference type="GO" id="GO:0003887">
    <property type="term" value="F:DNA-directed DNA polymerase activity"/>
    <property type="evidence" value="ECO:0007669"/>
    <property type="project" value="UniProtKB-KW"/>
</dbReference>
<comment type="similarity">
    <text evidence="1">Belongs to the DNA polymerase type-B family.</text>
</comment>
<dbReference type="InterPro" id="IPR043502">
    <property type="entry name" value="DNA/RNA_pol_sf"/>
</dbReference>
<evidence type="ECO:0000313" key="11">
    <source>
        <dbReference type="EMBL" id="KAL3085495.1"/>
    </source>
</evidence>
<evidence type="ECO:0000256" key="4">
    <source>
        <dbReference type="ARBA" id="ARBA00022695"/>
    </source>
</evidence>
<protein>
    <recommendedName>
        <fullName evidence="2">DNA-directed DNA polymerase</fullName>
        <ecNumber evidence="2">2.7.7.7</ecNumber>
    </recommendedName>
</protein>
<keyword evidence="3" id="KW-0808">Transferase</keyword>
<dbReference type="GO" id="GO:0006260">
    <property type="term" value="P:DNA replication"/>
    <property type="evidence" value="ECO:0007669"/>
    <property type="project" value="UniProtKB-KW"/>
</dbReference>